<dbReference type="Proteomes" id="UP000434957">
    <property type="component" value="Unassembled WGS sequence"/>
</dbReference>
<dbReference type="EMBL" id="QXFT01001031">
    <property type="protein sequence ID" value="KAE9331200.1"/>
    <property type="molecule type" value="Genomic_DNA"/>
</dbReference>
<feature type="compositionally biased region" description="Basic and acidic residues" evidence="1">
    <location>
        <begin position="40"/>
        <end position="49"/>
    </location>
</feature>
<proteinExistence type="predicted"/>
<evidence type="ECO:0000256" key="1">
    <source>
        <dbReference type="SAM" id="MobiDB-lite"/>
    </source>
</evidence>
<reference evidence="2 3" key="1">
    <citation type="submission" date="2018-08" db="EMBL/GenBank/DDBJ databases">
        <title>Genomic investigation of the strawberry pathogen Phytophthora fragariae indicates pathogenicity is determined by transcriptional variation in three key races.</title>
        <authorList>
            <person name="Adams T.M."/>
            <person name="Armitage A.D."/>
            <person name="Sobczyk M.K."/>
            <person name="Bates H.J."/>
            <person name="Dunwell J.M."/>
            <person name="Nellist C.F."/>
            <person name="Harrison R.J."/>
        </authorList>
    </citation>
    <scope>NUCLEOTIDE SEQUENCE [LARGE SCALE GENOMIC DNA]</scope>
    <source>
        <strain evidence="2 3">SCRP333</strain>
    </source>
</reference>
<feature type="region of interest" description="Disordered" evidence="1">
    <location>
        <begin position="1"/>
        <end position="217"/>
    </location>
</feature>
<feature type="compositionally biased region" description="Basic and acidic residues" evidence="1">
    <location>
        <begin position="194"/>
        <end position="208"/>
    </location>
</feature>
<keyword evidence="3" id="KW-1185">Reference proteome</keyword>
<feature type="compositionally biased region" description="Polar residues" evidence="1">
    <location>
        <begin position="153"/>
        <end position="169"/>
    </location>
</feature>
<evidence type="ECO:0000313" key="2">
    <source>
        <dbReference type="EMBL" id="KAE9331200.1"/>
    </source>
</evidence>
<name>A0A6A4EXB8_9STRA</name>
<comment type="caution">
    <text evidence="2">The sequence shown here is derived from an EMBL/GenBank/DDBJ whole genome shotgun (WGS) entry which is preliminary data.</text>
</comment>
<protein>
    <submittedName>
        <fullName evidence="2">Uncharacterized protein</fullName>
    </submittedName>
</protein>
<gene>
    <name evidence="2" type="ORF">PR003_g15121</name>
</gene>
<feature type="compositionally biased region" description="Basic and acidic residues" evidence="1">
    <location>
        <begin position="7"/>
        <end position="19"/>
    </location>
</feature>
<feature type="compositionally biased region" description="Polar residues" evidence="1">
    <location>
        <begin position="176"/>
        <end position="185"/>
    </location>
</feature>
<accession>A0A6A4EXB8</accession>
<dbReference type="AlphaFoldDB" id="A0A6A4EXB8"/>
<sequence length="379" mass="40976">MSALKKPANDAEEAKKTLASEKLVNGAEVTEKASASKKQTTGEETERKPPASKKLATGAEAVKKTSVSRKTAAKTKKFPASSKPAPKKDTAKKPAAKQLCQKKDATKETSSTLKRLPKRKEMLLPGPYTGRLSSSSSDTDTPNPGLITDDEPSATNDLQTPRAPTSETTPAVHANSAATPPQARSPSPDPSLQLDHEESGSDNDHEAGEVEDLSASPQLTDEQRVLHAGSPMTPKSAVAVARARSLEQSLSRRDADPPAVHKPGLTWWRFALASRMFKPLDQLADEVDRLGNRCSHGKQTYGSVRHIVGEHLGWIRDLYDRVARLEDHKRNRVAAPAPTRTPAHISSEELVQMVENAFHQYSAMQPTPQGQQPPPGDKA</sequence>
<evidence type="ECO:0000313" key="3">
    <source>
        <dbReference type="Proteomes" id="UP000434957"/>
    </source>
</evidence>
<organism evidence="2 3">
    <name type="scientific">Phytophthora rubi</name>
    <dbReference type="NCBI Taxonomy" id="129364"/>
    <lineage>
        <taxon>Eukaryota</taxon>
        <taxon>Sar</taxon>
        <taxon>Stramenopiles</taxon>
        <taxon>Oomycota</taxon>
        <taxon>Peronosporomycetes</taxon>
        <taxon>Peronosporales</taxon>
        <taxon>Peronosporaceae</taxon>
        <taxon>Phytophthora</taxon>
    </lineage>
</organism>